<organism evidence="2 3">
    <name type="scientific">Asanoa siamensis</name>
    <dbReference type="NCBI Taxonomy" id="926357"/>
    <lineage>
        <taxon>Bacteria</taxon>
        <taxon>Bacillati</taxon>
        <taxon>Actinomycetota</taxon>
        <taxon>Actinomycetes</taxon>
        <taxon>Micromonosporales</taxon>
        <taxon>Micromonosporaceae</taxon>
        <taxon>Asanoa</taxon>
    </lineage>
</organism>
<dbReference type="SUPFAM" id="SSF54593">
    <property type="entry name" value="Glyoxalase/Bleomycin resistance protein/Dihydroxybiphenyl dioxygenase"/>
    <property type="match status" value="1"/>
</dbReference>
<dbReference type="InterPro" id="IPR029068">
    <property type="entry name" value="Glyas_Bleomycin-R_OHBP_Dase"/>
</dbReference>
<dbReference type="InterPro" id="IPR037523">
    <property type="entry name" value="VOC_core"/>
</dbReference>
<protein>
    <recommendedName>
        <fullName evidence="1">VOC domain-containing protein</fullName>
    </recommendedName>
</protein>
<evidence type="ECO:0000259" key="1">
    <source>
        <dbReference type="PROSITE" id="PS51819"/>
    </source>
</evidence>
<dbReference type="PANTHER" id="PTHR35908">
    <property type="entry name" value="HYPOTHETICAL FUSION PROTEIN"/>
    <property type="match status" value="1"/>
</dbReference>
<dbReference type="PROSITE" id="PS51819">
    <property type="entry name" value="VOC"/>
    <property type="match status" value="1"/>
</dbReference>
<dbReference type="PANTHER" id="PTHR35908:SF1">
    <property type="entry name" value="CONSERVED PROTEIN"/>
    <property type="match status" value="1"/>
</dbReference>
<dbReference type="Proteomes" id="UP000604117">
    <property type="component" value="Unassembled WGS sequence"/>
</dbReference>
<dbReference type="InterPro" id="IPR041581">
    <property type="entry name" value="Glyoxalase_6"/>
</dbReference>
<dbReference type="Gene3D" id="3.10.180.10">
    <property type="entry name" value="2,3-Dihydroxybiphenyl 1,2-Dioxygenase, domain 1"/>
    <property type="match status" value="1"/>
</dbReference>
<dbReference type="RefSeq" id="WP_239126522.1">
    <property type="nucleotide sequence ID" value="NZ_BONE01000007.1"/>
</dbReference>
<keyword evidence="3" id="KW-1185">Reference proteome</keyword>
<evidence type="ECO:0000313" key="2">
    <source>
        <dbReference type="EMBL" id="GIF71707.1"/>
    </source>
</evidence>
<dbReference type="Pfam" id="PF18029">
    <property type="entry name" value="Glyoxalase_6"/>
    <property type="match status" value="1"/>
</dbReference>
<proteinExistence type="predicted"/>
<name>A0ABQ4CLH6_9ACTN</name>
<reference evidence="2 3" key="1">
    <citation type="submission" date="2021-01" db="EMBL/GenBank/DDBJ databases">
        <title>Whole genome shotgun sequence of Asanoa siamensis NBRC 107932.</title>
        <authorList>
            <person name="Komaki H."/>
            <person name="Tamura T."/>
        </authorList>
    </citation>
    <scope>NUCLEOTIDE SEQUENCE [LARGE SCALE GENOMIC DNA]</scope>
    <source>
        <strain evidence="2 3">NBRC 107932</strain>
    </source>
</reference>
<comment type="caution">
    <text evidence="2">The sequence shown here is derived from an EMBL/GenBank/DDBJ whole genome shotgun (WGS) entry which is preliminary data.</text>
</comment>
<accession>A0ABQ4CLH6</accession>
<dbReference type="CDD" id="cd06587">
    <property type="entry name" value="VOC"/>
    <property type="match status" value="1"/>
</dbReference>
<gene>
    <name evidence="2" type="ORF">Asi02nite_12250</name>
</gene>
<evidence type="ECO:0000313" key="3">
    <source>
        <dbReference type="Proteomes" id="UP000604117"/>
    </source>
</evidence>
<feature type="domain" description="VOC" evidence="1">
    <location>
        <begin position="7"/>
        <end position="121"/>
    </location>
</feature>
<dbReference type="EMBL" id="BONE01000007">
    <property type="protein sequence ID" value="GIF71707.1"/>
    <property type="molecule type" value="Genomic_DNA"/>
</dbReference>
<sequence length="209" mass="23644">MTGRRSRLCHFVLDCDDLEQAVRFWSAALEAEEELVAERSHQVYRLLRPPDSEIRILLQHTADPKTSKERMHLDLEADDVEAEVQRLEEFGATRYDHQQARGFDFWVMRDPWSNEFCVLNQSFPISLTVGKRSRPALLTERTAPQGSKSRVVVPGGPSPRSIPACLLSNAHAHGRPAAVGRERCLPEGQARQPHGVSFDFGRHLCLGRP</sequence>